<keyword evidence="2" id="KW-1185">Reference proteome</keyword>
<gene>
    <name evidence="1" type="ORF">SAMN02745110_00960</name>
</gene>
<dbReference type="Pfam" id="PF09579">
    <property type="entry name" value="Spore_YtfJ"/>
    <property type="match status" value="1"/>
</dbReference>
<organism evidence="1 2">
    <name type="scientific">Eubacterium ruminantium</name>
    <dbReference type="NCBI Taxonomy" id="42322"/>
    <lineage>
        <taxon>Bacteria</taxon>
        <taxon>Bacillati</taxon>
        <taxon>Bacillota</taxon>
        <taxon>Clostridia</taxon>
        <taxon>Eubacteriales</taxon>
        <taxon>Eubacteriaceae</taxon>
        <taxon>Eubacterium</taxon>
    </lineage>
</organism>
<accession>A0A1T4LVK0</accession>
<protein>
    <submittedName>
        <fullName evidence="1">Uncharacterized spore protein YtfJ</fullName>
    </submittedName>
</protein>
<proteinExistence type="predicted"/>
<dbReference type="PANTHER" id="PTHR39162:SF1">
    <property type="entry name" value="SPORULATION PROTEIN YTFJ"/>
    <property type="match status" value="1"/>
</dbReference>
<dbReference type="AlphaFoldDB" id="A0A1T4LVK0"/>
<dbReference type="RefSeq" id="WP_078786807.1">
    <property type="nucleotide sequence ID" value="NZ_CACZYW010000001.1"/>
</dbReference>
<evidence type="ECO:0000313" key="2">
    <source>
        <dbReference type="Proteomes" id="UP000189857"/>
    </source>
</evidence>
<dbReference type="InterPro" id="IPR014229">
    <property type="entry name" value="Spore_YtfJ"/>
</dbReference>
<name>A0A1T4LVK0_9FIRM</name>
<dbReference type="OrthoDB" id="1711150at2"/>
<reference evidence="1 2" key="1">
    <citation type="submission" date="2017-02" db="EMBL/GenBank/DDBJ databases">
        <authorList>
            <person name="Peterson S.W."/>
        </authorList>
    </citation>
    <scope>NUCLEOTIDE SEQUENCE [LARGE SCALE GENOMIC DNA]</scope>
    <source>
        <strain evidence="1 2">ATCC 17233</strain>
    </source>
</reference>
<sequence>MADGRKNSDFNSTVNSLFDGMNAFLTAKTVMGQPQKIGDTTIIPLMDVNFSVGAGASSPAKGGNSAAGGMGGKLSPSAVLVIQGDYVRILPIGETNKLQSVMDMVPGVVDKVQKFLSGRGKSEEEMAVDEAIDSLDDTNI</sequence>
<dbReference type="Proteomes" id="UP000189857">
    <property type="component" value="Unassembled WGS sequence"/>
</dbReference>
<evidence type="ECO:0000313" key="1">
    <source>
        <dbReference type="EMBL" id="SJZ58769.1"/>
    </source>
</evidence>
<dbReference type="PANTHER" id="PTHR39162">
    <property type="entry name" value="GLL3345 PROTEIN"/>
    <property type="match status" value="1"/>
</dbReference>
<dbReference type="EMBL" id="FUXA01000006">
    <property type="protein sequence ID" value="SJZ58769.1"/>
    <property type="molecule type" value="Genomic_DNA"/>
</dbReference>